<dbReference type="InterPro" id="IPR001387">
    <property type="entry name" value="Cro/C1-type_HTH"/>
</dbReference>
<dbReference type="PROSITE" id="PS00356">
    <property type="entry name" value="HTH_LACI_1"/>
    <property type="match status" value="1"/>
</dbReference>
<organism evidence="6 7">
    <name type="scientific">Companilactobacillus baiquanensis</name>
    <dbReference type="NCBI Taxonomy" id="2486005"/>
    <lineage>
        <taxon>Bacteria</taxon>
        <taxon>Bacillati</taxon>
        <taxon>Bacillota</taxon>
        <taxon>Bacilli</taxon>
        <taxon>Lactobacillales</taxon>
        <taxon>Lactobacillaceae</taxon>
        <taxon>Companilactobacillus</taxon>
    </lineage>
</organism>
<evidence type="ECO:0000256" key="3">
    <source>
        <dbReference type="ARBA" id="ARBA00023163"/>
    </source>
</evidence>
<dbReference type="PROSITE" id="PS50943">
    <property type="entry name" value="HTH_CROC1"/>
    <property type="match status" value="1"/>
</dbReference>
<feature type="domain" description="HTH cro/C1-type" evidence="5">
    <location>
        <begin position="2"/>
        <end position="50"/>
    </location>
</feature>
<dbReference type="PROSITE" id="PS50932">
    <property type="entry name" value="HTH_LACI_2"/>
    <property type="match status" value="1"/>
</dbReference>
<dbReference type="SMART" id="SM00354">
    <property type="entry name" value="HTH_LACI"/>
    <property type="match status" value="1"/>
</dbReference>
<dbReference type="CDD" id="cd01392">
    <property type="entry name" value="HTH_LacI"/>
    <property type="match status" value="1"/>
</dbReference>
<dbReference type="InterPro" id="IPR010982">
    <property type="entry name" value="Lambda_DNA-bd_dom_sf"/>
</dbReference>
<dbReference type="InterPro" id="IPR028082">
    <property type="entry name" value="Peripla_BP_I"/>
</dbReference>
<dbReference type="Pfam" id="PF00356">
    <property type="entry name" value="LacI"/>
    <property type="match status" value="1"/>
</dbReference>
<dbReference type="SUPFAM" id="SSF47413">
    <property type="entry name" value="lambda repressor-like DNA-binding domains"/>
    <property type="match status" value="1"/>
</dbReference>
<evidence type="ECO:0000259" key="4">
    <source>
        <dbReference type="PROSITE" id="PS50932"/>
    </source>
</evidence>
<dbReference type="EMBL" id="JBHSSN010000002">
    <property type="protein sequence ID" value="MFC6322417.1"/>
    <property type="molecule type" value="Genomic_DNA"/>
</dbReference>
<evidence type="ECO:0000256" key="1">
    <source>
        <dbReference type="ARBA" id="ARBA00023015"/>
    </source>
</evidence>
<dbReference type="InterPro" id="IPR001761">
    <property type="entry name" value="Peripla_BP/Lac1_sug-bd_dom"/>
</dbReference>
<gene>
    <name evidence="6" type="ORF">ACFP1F_01375</name>
</gene>
<dbReference type="SUPFAM" id="SSF53822">
    <property type="entry name" value="Periplasmic binding protein-like I"/>
    <property type="match status" value="1"/>
</dbReference>
<dbReference type="Gene3D" id="3.40.50.2300">
    <property type="match status" value="2"/>
</dbReference>
<keyword evidence="1" id="KW-0805">Transcription regulation</keyword>
<dbReference type="PANTHER" id="PTHR30146:SF109">
    <property type="entry name" value="HTH-TYPE TRANSCRIPTIONAL REGULATOR GALS"/>
    <property type="match status" value="1"/>
</dbReference>
<reference evidence="7" key="1">
    <citation type="journal article" date="2019" name="Int. J. Syst. Evol. Microbiol.">
        <title>The Global Catalogue of Microorganisms (GCM) 10K type strain sequencing project: providing services to taxonomists for standard genome sequencing and annotation.</title>
        <authorList>
            <consortium name="The Broad Institute Genomics Platform"/>
            <consortium name="The Broad Institute Genome Sequencing Center for Infectious Disease"/>
            <person name="Wu L."/>
            <person name="Ma J."/>
        </authorList>
    </citation>
    <scope>NUCLEOTIDE SEQUENCE [LARGE SCALE GENOMIC DNA]</scope>
    <source>
        <strain evidence="7">CCM 8895</strain>
    </source>
</reference>
<feature type="domain" description="HTH lacI-type" evidence="4">
    <location>
        <begin position="2"/>
        <end position="56"/>
    </location>
</feature>
<sequence>MITIRDIAKRAGVSASTASRALNNNSRISEATIKKVKKIADEMGYLPDYNAKNLTNGEANAVGVVFPVGSETASNPFFINILSGINSELVKRQYSLSVAIANTDEALLENVRSMVVQGKIKRFILLYSKFNDAISEFLRENKLRFVVIGQPTSSNDFYVDNNNVEAGITATDFLLKKLHVKFPIFVESSNDWTYEQQRYQGFKKISNESLVDFDNVQVSSDNVEEIEKFIFEHPQIDGIVATDDFRGLRFLNYFKKIYPKKSLSIVGFNKSFPASLVQDNFHSIDVFPDQMGIKTVILLFSDRENQEINIKKHLIVSHKISDEIGF</sequence>
<accession>A0ABW1UTR0</accession>
<dbReference type="Gene3D" id="1.10.260.40">
    <property type="entry name" value="lambda repressor-like DNA-binding domains"/>
    <property type="match status" value="1"/>
</dbReference>
<name>A0ABW1UTR0_9LACO</name>
<comment type="caution">
    <text evidence="6">The sequence shown here is derived from an EMBL/GenBank/DDBJ whole genome shotgun (WGS) entry which is preliminary data.</text>
</comment>
<dbReference type="GO" id="GO:0003677">
    <property type="term" value="F:DNA binding"/>
    <property type="evidence" value="ECO:0007669"/>
    <property type="project" value="UniProtKB-KW"/>
</dbReference>
<dbReference type="Pfam" id="PF00532">
    <property type="entry name" value="Peripla_BP_1"/>
    <property type="match status" value="1"/>
</dbReference>
<proteinExistence type="predicted"/>
<dbReference type="RefSeq" id="WP_125591869.1">
    <property type="nucleotide sequence ID" value="NZ_JBHSSN010000002.1"/>
</dbReference>
<dbReference type="PANTHER" id="PTHR30146">
    <property type="entry name" value="LACI-RELATED TRANSCRIPTIONAL REPRESSOR"/>
    <property type="match status" value="1"/>
</dbReference>
<keyword evidence="3" id="KW-0804">Transcription</keyword>
<evidence type="ECO:0000313" key="6">
    <source>
        <dbReference type="EMBL" id="MFC6322417.1"/>
    </source>
</evidence>
<dbReference type="InterPro" id="IPR000843">
    <property type="entry name" value="HTH_LacI"/>
</dbReference>
<keyword evidence="7" id="KW-1185">Reference proteome</keyword>
<evidence type="ECO:0000259" key="5">
    <source>
        <dbReference type="PROSITE" id="PS50943"/>
    </source>
</evidence>
<dbReference type="PRINTS" id="PR00036">
    <property type="entry name" value="HTHLACI"/>
</dbReference>
<evidence type="ECO:0000256" key="2">
    <source>
        <dbReference type="ARBA" id="ARBA00023125"/>
    </source>
</evidence>
<protein>
    <submittedName>
        <fullName evidence="6">LacI family DNA-binding transcriptional regulator</fullName>
    </submittedName>
</protein>
<keyword evidence="2 6" id="KW-0238">DNA-binding</keyword>
<dbReference type="Proteomes" id="UP001596186">
    <property type="component" value="Unassembled WGS sequence"/>
</dbReference>
<evidence type="ECO:0000313" key="7">
    <source>
        <dbReference type="Proteomes" id="UP001596186"/>
    </source>
</evidence>